<evidence type="ECO:0000259" key="1">
    <source>
        <dbReference type="Pfam" id="PF21663"/>
    </source>
</evidence>
<keyword evidence="3" id="KW-1185">Reference proteome</keyword>
<dbReference type="AlphaFoldDB" id="A0A433JKB9"/>
<comment type="caution">
    <text evidence="2">The sequence shown here is derived from an EMBL/GenBank/DDBJ whole genome shotgun (WGS) entry which is preliminary data.</text>
</comment>
<evidence type="ECO:0000313" key="3">
    <source>
        <dbReference type="Proteomes" id="UP000288012"/>
    </source>
</evidence>
<organism evidence="2 3">
    <name type="scientific">Legionella septentrionalis</name>
    <dbReference type="NCBI Taxonomy" id="2498109"/>
    <lineage>
        <taxon>Bacteria</taxon>
        <taxon>Pseudomonadati</taxon>
        <taxon>Pseudomonadota</taxon>
        <taxon>Gammaproteobacteria</taxon>
        <taxon>Legionellales</taxon>
        <taxon>Legionellaceae</taxon>
        <taxon>Legionella</taxon>
    </lineage>
</organism>
<sequence>MSKNLILEYVSIDECPKAEVLASMTELTLGDLHANAVKLLYCLVRAGFFEISSAHYERIVEIYETFMDTVDACLVEDKKLKAQQFLPPNIAEIKPQNDIFKPAQALLAEFDELLANIKVTNQGVLLRLLGDEVGDRGANDYFILKILEKLRKASVPYEILISNHALGLIEAYELAQRFEYPSLGMDQARSLYNLQKLIDYNLITRNQVVNLINYAYKPALKALSYSLDHANNTITLYSHAPVDLTIIKFLTEKFNEKYQKDLRLGITYQDESIEELAGTIECINKEYTMHAELNFIHILYDRESIGCDPYAKPNAQNPFEMLTWNRDYEQIQRATKHKGYNIHYVHGHDATGVTDECSYWNLDNTLGKTSISYGYNAATRKIYNSNFYGEYTILVSDERKLEDAASFYQDIDSEEEVEILYDESQDKKKFNGATVEEISAGTIHNAVQQFSLFTLKESPSKDPSSAVASALNLTSL</sequence>
<dbReference type="InterPro" id="IPR048521">
    <property type="entry name" value="WipA_Phos"/>
</dbReference>
<gene>
    <name evidence="2" type="ORF">EKM59_04265</name>
</gene>
<accession>A0A433JKB9</accession>
<name>A0A433JKB9_9GAMM</name>
<dbReference type="GO" id="GO:0016791">
    <property type="term" value="F:phosphatase activity"/>
    <property type="evidence" value="ECO:0007669"/>
    <property type="project" value="InterPro"/>
</dbReference>
<dbReference type="Proteomes" id="UP000288012">
    <property type="component" value="Unassembled WGS sequence"/>
</dbReference>
<evidence type="ECO:0000313" key="2">
    <source>
        <dbReference type="EMBL" id="RUQ89017.1"/>
    </source>
</evidence>
<proteinExistence type="predicted"/>
<dbReference type="RefSeq" id="WP_126953063.1">
    <property type="nucleotide sequence ID" value="NZ_RZGR01000009.1"/>
</dbReference>
<dbReference type="EMBL" id="RZGR01000009">
    <property type="protein sequence ID" value="RUQ89017.1"/>
    <property type="molecule type" value="Genomic_DNA"/>
</dbReference>
<protein>
    <recommendedName>
        <fullName evidence="1">WipA-like phosphatase domain-containing protein</fullName>
    </recommendedName>
</protein>
<feature type="domain" description="WipA-like phosphatase" evidence="1">
    <location>
        <begin position="125"/>
        <end position="368"/>
    </location>
</feature>
<reference evidence="2 3" key="1">
    <citation type="submission" date="2018-12" db="EMBL/GenBank/DDBJ databases">
        <title>Legionella sp,whole genome shotgun sequence.</title>
        <authorList>
            <person name="Wu H."/>
        </authorList>
    </citation>
    <scope>NUCLEOTIDE SEQUENCE [LARGE SCALE GENOMIC DNA]</scope>
    <source>
        <strain evidence="3">km714</strain>
    </source>
</reference>
<dbReference type="NCBIfam" id="NF043030">
    <property type="entry name" value="T4SS_Wip"/>
    <property type="match status" value="1"/>
</dbReference>
<dbReference type="Pfam" id="PF21663">
    <property type="entry name" value="WipA_Phos"/>
    <property type="match status" value="1"/>
</dbReference>